<dbReference type="EMBL" id="LT629791">
    <property type="protein sequence ID" value="SDU37044.1"/>
    <property type="molecule type" value="Genomic_DNA"/>
</dbReference>
<feature type="DNA-binding region" description="H-T-H motif" evidence="2">
    <location>
        <begin position="38"/>
        <end position="57"/>
    </location>
</feature>
<dbReference type="SUPFAM" id="SSF46689">
    <property type="entry name" value="Homeodomain-like"/>
    <property type="match status" value="1"/>
</dbReference>
<dbReference type="GO" id="GO:0000976">
    <property type="term" value="F:transcription cis-regulatory region binding"/>
    <property type="evidence" value="ECO:0007669"/>
    <property type="project" value="TreeGrafter"/>
</dbReference>
<dbReference type="AlphaFoldDB" id="A0A1H2HZ12"/>
<dbReference type="PRINTS" id="PR00455">
    <property type="entry name" value="HTHTETR"/>
</dbReference>
<sequence>MARRRVPPARSGDDRDVRRAILTATKDLLDERRFDELSVADVLQAAGVARGSFYFYFEGKHDVLAELIREAVGVTSEMADPWLEHPPGADPEPGVRAGIEGGATFWAEHAALLRAVVENWHSDPRLRALWLELMGSYTAITEARIRADQERGLTPSSVDPHDLAATLTWLGERLYYLAALDVEPFGDRKRLADVLTHVWMSALYSRPAT</sequence>
<dbReference type="Pfam" id="PF21313">
    <property type="entry name" value="EthR_C"/>
    <property type="match status" value="1"/>
</dbReference>
<feature type="domain" description="HTH tetR-type" evidence="3">
    <location>
        <begin position="15"/>
        <end position="75"/>
    </location>
</feature>
<accession>A0A1H2HZ12</accession>
<dbReference type="InterPro" id="IPR049397">
    <property type="entry name" value="EthR_C"/>
</dbReference>
<dbReference type="InterPro" id="IPR050109">
    <property type="entry name" value="HTH-type_TetR-like_transc_reg"/>
</dbReference>
<evidence type="ECO:0000256" key="2">
    <source>
        <dbReference type="PROSITE-ProRule" id="PRU00335"/>
    </source>
</evidence>
<protein>
    <submittedName>
        <fullName evidence="4">DNA-binding transcriptional regulator, AcrR family</fullName>
    </submittedName>
</protein>
<organism evidence="4 5">
    <name type="scientific">Jiangella alkaliphila</name>
    <dbReference type="NCBI Taxonomy" id="419479"/>
    <lineage>
        <taxon>Bacteria</taxon>
        <taxon>Bacillati</taxon>
        <taxon>Actinomycetota</taxon>
        <taxon>Actinomycetes</taxon>
        <taxon>Jiangellales</taxon>
        <taxon>Jiangellaceae</taxon>
        <taxon>Jiangella</taxon>
    </lineage>
</organism>
<dbReference type="STRING" id="419479.SAMN04488563_1332"/>
<name>A0A1H2HZ12_9ACTN</name>
<proteinExistence type="predicted"/>
<dbReference type="InterPro" id="IPR009057">
    <property type="entry name" value="Homeodomain-like_sf"/>
</dbReference>
<dbReference type="PROSITE" id="PS50977">
    <property type="entry name" value="HTH_TETR_2"/>
    <property type="match status" value="1"/>
</dbReference>
<dbReference type="Proteomes" id="UP000182977">
    <property type="component" value="Chromosome I"/>
</dbReference>
<dbReference type="InterPro" id="IPR001647">
    <property type="entry name" value="HTH_TetR"/>
</dbReference>
<dbReference type="OrthoDB" id="5242520at2"/>
<evidence type="ECO:0000259" key="3">
    <source>
        <dbReference type="PROSITE" id="PS50977"/>
    </source>
</evidence>
<evidence type="ECO:0000313" key="5">
    <source>
        <dbReference type="Proteomes" id="UP000182977"/>
    </source>
</evidence>
<evidence type="ECO:0000313" key="4">
    <source>
        <dbReference type="EMBL" id="SDU37044.1"/>
    </source>
</evidence>
<dbReference type="SUPFAM" id="SSF48498">
    <property type="entry name" value="Tetracyclin repressor-like, C-terminal domain"/>
    <property type="match status" value="1"/>
</dbReference>
<evidence type="ECO:0000256" key="1">
    <source>
        <dbReference type="ARBA" id="ARBA00023125"/>
    </source>
</evidence>
<dbReference type="RefSeq" id="WP_046766864.1">
    <property type="nucleotide sequence ID" value="NZ_KQ061220.1"/>
</dbReference>
<dbReference type="GO" id="GO:0003700">
    <property type="term" value="F:DNA-binding transcription factor activity"/>
    <property type="evidence" value="ECO:0007669"/>
    <property type="project" value="TreeGrafter"/>
</dbReference>
<dbReference type="Gene3D" id="1.10.10.60">
    <property type="entry name" value="Homeodomain-like"/>
    <property type="match status" value="1"/>
</dbReference>
<keyword evidence="1 2" id="KW-0238">DNA-binding</keyword>
<dbReference type="PANTHER" id="PTHR30055:SF184">
    <property type="entry name" value="HTH-TYPE TRANSCRIPTIONAL REGULATOR ETHR"/>
    <property type="match status" value="1"/>
</dbReference>
<keyword evidence="5" id="KW-1185">Reference proteome</keyword>
<dbReference type="Pfam" id="PF00440">
    <property type="entry name" value="TetR_N"/>
    <property type="match status" value="1"/>
</dbReference>
<dbReference type="Gene3D" id="1.10.357.10">
    <property type="entry name" value="Tetracycline Repressor, domain 2"/>
    <property type="match status" value="1"/>
</dbReference>
<reference evidence="5" key="1">
    <citation type="submission" date="2016-10" db="EMBL/GenBank/DDBJ databases">
        <authorList>
            <person name="Varghese N."/>
            <person name="Submissions S."/>
        </authorList>
    </citation>
    <scope>NUCLEOTIDE SEQUENCE [LARGE SCALE GENOMIC DNA]</scope>
    <source>
        <strain evidence="5">DSM 45079</strain>
    </source>
</reference>
<dbReference type="PANTHER" id="PTHR30055">
    <property type="entry name" value="HTH-TYPE TRANSCRIPTIONAL REGULATOR RUTR"/>
    <property type="match status" value="1"/>
</dbReference>
<dbReference type="InterPro" id="IPR036271">
    <property type="entry name" value="Tet_transcr_reg_TetR-rel_C_sf"/>
</dbReference>
<gene>
    <name evidence="4" type="ORF">SAMN04488563_1332</name>
</gene>